<dbReference type="Pfam" id="PF10250">
    <property type="entry name" value="O-FucT"/>
    <property type="match status" value="1"/>
</dbReference>
<keyword evidence="2" id="KW-0294">Fucose metabolism</keyword>
<evidence type="ECO:0000313" key="4">
    <source>
        <dbReference type="EMBL" id="KAK6335528.1"/>
    </source>
</evidence>
<evidence type="ECO:0000256" key="1">
    <source>
        <dbReference type="ARBA" id="ARBA00022679"/>
    </source>
</evidence>
<keyword evidence="1" id="KW-0808">Transferase</keyword>
<dbReference type="CDD" id="cd11296">
    <property type="entry name" value="O-FucT_like"/>
    <property type="match status" value="1"/>
</dbReference>
<gene>
    <name evidence="4" type="ORF">TWF696_002301</name>
</gene>
<evidence type="ECO:0000256" key="3">
    <source>
        <dbReference type="ARBA" id="ARBA00023277"/>
    </source>
</evidence>
<proteinExistence type="predicted"/>
<dbReference type="InterPro" id="IPR019378">
    <property type="entry name" value="GDP-Fuc_O-FucTrfase"/>
</dbReference>
<keyword evidence="5" id="KW-1185">Reference proteome</keyword>
<dbReference type="AlphaFoldDB" id="A0AAV9U4B1"/>
<sequence>MMAATKSYSYFKFKWRNFIYATAGLLLLLSNIFVLSHIILATDILSRKPAARCACDASRLSKSASPEDAFSNTNNPLFTPQGLEKLISENPYPRLYEPDFTGLQSLCQSTRWQQHVYMSCTENPGGLMNVQNAVLNCIRYAIESGATGLILPKVQIRSSQNLTELRSGDHRRLARTFRRRFDDLLDSLPTSPSEQHPVIFGLDDKMLFSFPPDTDVPTVSQNFGFILEFRRDLSSLAALAVSRLQKILDRSKTEKKYLGLHLRTESDVPKGWSSFRTYGETALSTALDNGISVIYVASGDSEGIEKLRQAVAEYEIAVTSKWRLLTADEQEYLHSFTFDQQAIVDYLVLLQADMFIGSPESSFSSQLVLRRELISGDIAVRDWRYIDETNRLVGKGVFDYADMQWS</sequence>
<evidence type="ECO:0000256" key="2">
    <source>
        <dbReference type="ARBA" id="ARBA00023253"/>
    </source>
</evidence>
<keyword evidence="3" id="KW-0119">Carbohydrate metabolism</keyword>
<dbReference type="Gene3D" id="3.40.50.11350">
    <property type="match status" value="1"/>
</dbReference>
<accession>A0AAV9U4B1</accession>
<reference evidence="4 5" key="1">
    <citation type="submission" date="2019-10" db="EMBL/GenBank/DDBJ databases">
        <authorList>
            <person name="Palmer J.M."/>
        </authorList>
    </citation>
    <scope>NUCLEOTIDE SEQUENCE [LARGE SCALE GENOMIC DNA]</scope>
    <source>
        <strain evidence="4 5">TWF696</strain>
    </source>
</reference>
<comment type="caution">
    <text evidence="4">The sequence shown here is derived from an EMBL/GenBank/DDBJ whole genome shotgun (WGS) entry which is preliminary data.</text>
</comment>
<organism evidence="4 5">
    <name type="scientific">Orbilia brochopaga</name>
    <dbReference type="NCBI Taxonomy" id="3140254"/>
    <lineage>
        <taxon>Eukaryota</taxon>
        <taxon>Fungi</taxon>
        <taxon>Dikarya</taxon>
        <taxon>Ascomycota</taxon>
        <taxon>Pezizomycotina</taxon>
        <taxon>Orbiliomycetes</taxon>
        <taxon>Orbiliales</taxon>
        <taxon>Orbiliaceae</taxon>
        <taxon>Orbilia</taxon>
    </lineage>
</organism>
<name>A0AAV9U4B1_9PEZI</name>
<dbReference type="GO" id="GO:0016740">
    <property type="term" value="F:transferase activity"/>
    <property type="evidence" value="ECO:0007669"/>
    <property type="project" value="UniProtKB-KW"/>
</dbReference>
<dbReference type="EMBL" id="JAVHNQ010000012">
    <property type="protein sequence ID" value="KAK6335528.1"/>
    <property type="molecule type" value="Genomic_DNA"/>
</dbReference>
<dbReference type="Proteomes" id="UP001375240">
    <property type="component" value="Unassembled WGS sequence"/>
</dbReference>
<protein>
    <submittedName>
        <fullName evidence="4">Uncharacterized protein</fullName>
    </submittedName>
</protein>
<dbReference type="GO" id="GO:0006004">
    <property type="term" value="P:fucose metabolic process"/>
    <property type="evidence" value="ECO:0007669"/>
    <property type="project" value="UniProtKB-KW"/>
</dbReference>
<evidence type="ECO:0000313" key="5">
    <source>
        <dbReference type="Proteomes" id="UP001375240"/>
    </source>
</evidence>